<dbReference type="OrthoDB" id="277813at2759"/>
<evidence type="ECO:0008006" key="3">
    <source>
        <dbReference type="Google" id="ProtNLM"/>
    </source>
</evidence>
<proteinExistence type="predicted"/>
<dbReference type="SUPFAM" id="SSF50978">
    <property type="entry name" value="WD40 repeat-like"/>
    <property type="match status" value="1"/>
</dbReference>
<dbReference type="InterPro" id="IPR036322">
    <property type="entry name" value="WD40_repeat_dom_sf"/>
</dbReference>
<dbReference type="VEuPathDB" id="TriTrypDB:ADEAN_000550900"/>
<sequence>MKTSYRREVVGRVSSMTYSTVSESCLVTTFGNGAFIFNNNKAIHETEHVEMFPSHIFDYDPLTSSCFLDERHSTVAVGSFNGGISLIDRTDRSPRQFYSSGRTDAVLSLQQVPKEPHSLLFATRAGAELVDLDKNISFLSLECPAPRTIAAAAVDTFTFIVANYDGAVMLYDSRVGAKVMGILSVPDQLASLSVCPNSGQACVGTVAGRVFTLRCREGTHREEAFGTGKHRSPIVNLSFQNSTIVAGDLGGRVSIIDTSNSATSTRYWSGESLLRPREYLSNTGKDAVNTAGERTVDIEVTAVAHGGADDVWTSFSTTKPLTSHIVSLPL</sequence>
<protein>
    <recommendedName>
        <fullName evidence="3">WD domain, G-beta repeat</fullName>
    </recommendedName>
</protein>
<dbReference type="Gene3D" id="2.130.10.10">
    <property type="entry name" value="YVTN repeat-like/Quinoprotein amine dehydrogenase"/>
    <property type="match status" value="1"/>
</dbReference>
<accession>S9WHZ8</accession>
<dbReference type="EMBL" id="LR877154">
    <property type="protein sequence ID" value="CAD2218023.1"/>
    <property type="molecule type" value="Genomic_DNA"/>
</dbReference>
<dbReference type="Proteomes" id="UP000515908">
    <property type="component" value="Chromosome 10"/>
</dbReference>
<evidence type="ECO:0000313" key="1">
    <source>
        <dbReference type="EMBL" id="CAD2218023.1"/>
    </source>
</evidence>
<name>S9WHZ8_9TRYP</name>
<evidence type="ECO:0000313" key="2">
    <source>
        <dbReference type="Proteomes" id="UP000515908"/>
    </source>
</evidence>
<gene>
    <name evidence="1" type="ORF">ADEAN_000550900</name>
</gene>
<dbReference type="AlphaFoldDB" id="S9WHZ8"/>
<reference evidence="1 2" key="1">
    <citation type="submission" date="2020-08" db="EMBL/GenBank/DDBJ databases">
        <authorList>
            <person name="Newling K."/>
            <person name="Davey J."/>
            <person name="Forrester S."/>
        </authorList>
    </citation>
    <scope>NUCLEOTIDE SEQUENCE [LARGE SCALE GENOMIC DNA]</scope>
    <source>
        <strain evidence="2">Crithidia deanei Carvalho (ATCC PRA-265)</strain>
    </source>
</reference>
<organism evidence="1 2">
    <name type="scientific">Angomonas deanei</name>
    <dbReference type="NCBI Taxonomy" id="59799"/>
    <lineage>
        <taxon>Eukaryota</taxon>
        <taxon>Discoba</taxon>
        <taxon>Euglenozoa</taxon>
        <taxon>Kinetoplastea</taxon>
        <taxon>Metakinetoplastina</taxon>
        <taxon>Trypanosomatida</taxon>
        <taxon>Trypanosomatidae</taxon>
        <taxon>Strigomonadinae</taxon>
        <taxon>Angomonas</taxon>
    </lineage>
</organism>
<keyword evidence="2" id="KW-1185">Reference proteome</keyword>
<dbReference type="InterPro" id="IPR015943">
    <property type="entry name" value="WD40/YVTN_repeat-like_dom_sf"/>
</dbReference>